<dbReference type="GO" id="GO:0005737">
    <property type="term" value="C:cytoplasm"/>
    <property type="evidence" value="ECO:0007669"/>
    <property type="project" value="TreeGrafter"/>
</dbReference>
<evidence type="ECO:0000256" key="4">
    <source>
        <dbReference type="ARBA" id="ARBA00022723"/>
    </source>
</evidence>
<dbReference type="Proteomes" id="UP000516696">
    <property type="component" value="Chromosome"/>
</dbReference>
<keyword evidence="4 5" id="KW-0479">Metal-binding</keyword>
<reference evidence="9 10" key="1">
    <citation type="submission" date="2020-03" db="EMBL/GenBank/DDBJ databases">
        <title>Characterization of ganglioside-mimicking enterococci.</title>
        <authorList>
            <person name="Patry R.T."/>
            <person name="Nothaft H."/>
            <person name="Bridger R."/>
            <person name="Shajahan A."/>
            <person name="Huynh S."/>
            <person name="Sanchez S."/>
            <person name="Azadi P."/>
            <person name="Cooper K."/>
            <person name="Miller W.G."/>
            <person name="Parker C.T."/>
            <person name="Wells L."/>
            <person name="Szymanski C.M."/>
        </authorList>
    </citation>
    <scope>NUCLEOTIDE SEQUENCE [LARGE SCALE GENOMIC DNA]</scope>
    <source>
        <strain evidence="9 10">EGM181</strain>
    </source>
</reference>
<dbReference type="FunFam" id="3.30.70.120:FF:000006">
    <property type="entry name" value="GTP cyclohydrolase 1 type 2 homolog"/>
    <property type="match status" value="1"/>
</dbReference>
<feature type="binding site" evidence="6">
    <location>
        <position position="65"/>
    </location>
    <ligand>
        <name>a divalent metal cation</name>
        <dbReference type="ChEBI" id="CHEBI:60240"/>
        <label>1</label>
    </ligand>
</feature>
<proteinExistence type="inferred from homology"/>
<accession>A0A2K3QTP6</accession>
<dbReference type="EMBL" id="JABXJK010000078">
    <property type="protein sequence ID" value="MBA0973802.1"/>
    <property type="molecule type" value="Genomic_DNA"/>
</dbReference>
<dbReference type="Gene3D" id="3.40.1390.30">
    <property type="entry name" value="NIF3 (NGG1p interacting factor 3)-like"/>
    <property type="match status" value="1"/>
</dbReference>
<evidence type="ECO:0000313" key="9">
    <source>
        <dbReference type="EMBL" id="QOG27612.1"/>
    </source>
</evidence>
<evidence type="ECO:0000256" key="3">
    <source>
        <dbReference type="ARBA" id="ARBA00022112"/>
    </source>
</evidence>
<evidence type="ECO:0000313" key="10">
    <source>
        <dbReference type="Proteomes" id="UP000516696"/>
    </source>
</evidence>
<evidence type="ECO:0000313" key="12">
    <source>
        <dbReference type="Proteomes" id="UP001241571"/>
    </source>
</evidence>
<dbReference type="AlphaFoldDB" id="A0A2K3QTP6"/>
<protein>
    <recommendedName>
        <fullName evidence="3 5">GTP cyclohydrolase 1 type 2 homolog</fullName>
    </recommendedName>
</protein>
<dbReference type="InterPro" id="IPR017221">
    <property type="entry name" value="DUF34/NIF3_bac"/>
</dbReference>
<sequence length="371" mass="42155">MLARTFIERFERYCPQWLAEDGDPVGLHIGTLDNEIQRVMMTLDVRPEVVAEAIEKQVDFIVAKHPPIFRSIRRLRADDPQQKMYMDLIKHNISVYAAHTNMDIIHDGLNDWFCEMLGIEETTYLVPTHTIKMKKLAVFVPIEQGASMRKALGKAGAGQQGNYQNTSYSLIGTGRFTPQEDAHPAIGEIGEEESVQEAKIEVIFPETITEKVLQAMVEAHPYEEPAYDLYSLDNLSQHYGIGRVGQLKAPVLLEDFIDEIKSVFQLEGLRLIEPKAKRQNVQRIAICGGSGEQFYQEAVKAKADVYITGDISYHTAHDIQANSLTAIDPGHNIERECIPRFIKKFNEWKAEEGWQVDFIPSETSTNPFQYK</sequence>
<dbReference type="PIRSF" id="PIRSF037489">
    <property type="entry name" value="UCP037489_NIF3_YqfO"/>
    <property type="match status" value="1"/>
</dbReference>
<reference evidence="7 11" key="2">
    <citation type="submission" date="2020-06" db="EMBL/GenBank/DDBJ databases">
        <title>Crossreactivity between MHC class I-restricted antigens from cancer cells and an enterococcal bacteriophage.</title>
        <authorList>
            <person name="Fluckiger A."/>
            <person name="Daillere R."/>
            <person name="Sassi M."/>
            <person name="Cattoir V."/>
            <person name="Kroemer G."/>
            <person name="Zitvogel L."/>
        </authorList>
    </citation>
    <scope>NUCLEOTIDE SEQUENCE [LARGE SCALE GENOMIC DNA]</scope>
    <source>
        <strain evidence="7 11">EG4</strain>
    </source>
</reference>
<dbReference type="InterPro" id="IPR036069">
    <property type="entry name" value="DUF34/NIF3_sf"/>
</dbReference>
<dbReference type="NCBIfam" id="TIGR00486">
    <property type="entry name" value="YbgI_SA1388"/>
    <property type="match status" value="1"/>
</dbReference>
<feature type="binding site" evidence="6">
    <location>
        <position position="331"/>
    </location>
    <ligand>
        <name>a divalent metal cation</name>
        <dbReference type="ChEBI" id="CHEBI:60240"/>
        <label>1</label>
    </ligand>
</feature>
<dbReference type="FunFam" id="3.40.1390.30:FF:000001">
    <property type="entry name" value="GTP cyclohydrolase 1 type 2"/>
    <property type="match status" value="1"/>
</dbReference>
<comment type="similarity">
    <text evidence="1 5">Belongs to the GTP cyclohydrolase I type 2/NIF3 family.</text>
</comment>
<feature type="binding site" evidence="6">
    <location>
        <position position="103"/>
    </location>
    <ligand>
        <name>a divalent metal cation</name>
        <dbReference type="ChEBI" id="CHEBI:60240"/>
        <label>1</label>
    </ligand>
</feature>
<evidence type="ECO:0000313" key="7">
    <source>
        <dbReference type="EMBL" id="MBA0973802.1"/>
    </source>
</evidence>
<comment type="subunit">
    <text evidence="2">Homohexamer.</text>
</comment>
<evidence type="ECO:0000313" key="8">
    <source>
        <dbReference type="EMBL" id="MDL4936556.1"/>
    </source>
</evidence>
<dbReference type="Proteomes" id="UP000571857">
    <property type="component" value="Unassembled WGS sequence"/>
</dbReference>
<dbReference type="GO" id="GO:0046872">
    <property type="term" value="F:metal ion binding"/>
    <property type="evidence" value="ECO:0007669"/>
    <property type="project" value="UniProtKB-UniRule"/>
</dbReference>
<evidence type="ECO:0000256" key="1">
    <source>
        <dbReference type="ARBA" id="ARBA00006964"/>
    </source>
</evidence>
<dbReference type="PANTHER" id="PTHR13799">
    <property type="entry name" value="NGG1 INTERACTING FACTOR 3"/>
    <property type="match status" value="1"/>
</dbReference>
<organism evidence="8 12">
    <name type="scientific">Enterococcus gallinarum</name>
    <dbReference type="NCBI Taxonomy" id="1353"/>
    <lineage>
        <taxon>Bacteria</taxon>
        <taxon>Bacillati</taxon>
        <taxon>Bacillota</taxon>
        <taxon>Bacilli</taxon>
        <taxon>Lactobacillales</taxon>
        <taxon>Enterococcaceae</taxon>
        <taxon>Enterococcus</taxon>
    </lineage>
</organism>
<gene>
    <name evidence="9" type="ORF">EGM181_10275</name>
    <name evidence="7" type="ORF">HWH42_14635</name>
    <name evidence="8" type="ORF">QRX88_12580</name>
</gene>
<reference evidence="8 12" key="3">
    <citation type="submission" date="2023-06" db="EMBL/GenBank/DDBJ databases">
        <title>Acute promotion of culturable opportunistic pathogens and persistent increase of antibiotic resistance following antibiotic exposure in mouse gut microbiota.</title>
        <authorList>
            <person name="Li L."/>
            <person name="Wang B."/>
            <person name="Sun Y."/>
            <person name="Wang M."/>
            <person name="Xu H."/>
        </authorList>
    </citation>
    <scope>NUCLEOTIDE SEQUENCE [LARGE SCALE GENOMIC DNA]</scope>
    <source>
        <strain evidence="8 12">CRI2_2</strain>
    </source>
</reference>
<evidence type="ECO:0000256" key="5">
    <source>
        <dbReference type="PIRNR" id="PIRNR037489"/>
    </source>
</evidence>
<dbReference type="SUPFAM" id="SSF102705">
    <property type="entry name" value="NIF3 (NGG1p interacting factor 3)-like"/>
    <property type="match status" value="1"/>
</dbReference>
<dbReference type="EMBL" id="JASUBT010000009">
    <property type="protein sequence ID" value="MDL4936556.1"/>
    <property type="molecule type" value="Genomic_DNA"/>
</dbReference>
<dbReference type="Proteomes" id="UP001241571">
    <property type="component" value="Unassembled WGS sequence"/>
</dbReference>
<evidence type="ECO:0000313" key="11">
    <source>
        <dbReference type="Proteomes" id="UP000571857"/>
    </source>
</evidence>
<dbReference type="GeneID" id="93224387"/>
<dbReference type="InterPro" id="IPR015867">
    <property type="entry name" value="N-reg_PII/ATP_PRibTrfase_C"/>
</dbReference>
<dbReference type="EMBL" id="CP050485">
    <property type="protein sequence ID" value="QOG27612.1"/>
    <property type="molecule type" value="Genomic_DNA"/>
</dbReference>
<name>A0A2K3QTP6_ENTGA</name>
<evidence type="ECO:0000256" key="2">
    <source>
        <dbReference type="ARBA" id="ARBA00011643"/>
    </source>
</evidence>
<dbReference type="RefSeq" id="WP_103300799.1">
    <property type="nucleotide sequence ID" value="NZ_BSYC01000001.1"/>
</dbReference>
<evidence type="ECO:0000256" key="6">
    <source>
        <dbReference type="PIRSR" id="PIRSR602678-1"/>
    </source>
</evidence>
<dbReference type="InterPro" id="IPR002678">
    <property type="entry name" value="DUF34/NIF3"/>
</dbReference>
<dbReference type="PANTHER" id="PTHR13799:SF14">
    <property type="entry name" value="GTP CYCLOHYDROLASE 1 TYPE 2 HOMOLOG"/>
    <property type="match status" value="1"/>
</dbReference>
<feature type="binding site" evidence="6">
    <location>
        <position position="334"/>
    </location>
    <ligand>
        <name>a divalent metal cation</name>
        <dbReference type="ChEBI" id="CHEBI:60240"/>
        <label>1</label>
    </ligand>
</feature>
<dbReference type="Gene3D" id="3.30.70.120">
    <property type="match status" value="1"/>
</dbReference>
<dbReference type="Pfam" id="PF01784">
    <property type="entry name" value="DUF34_NIF3"/>
    <property type="match status" value="1"/>
</dbReference>